<accession>A0A9Q8P2G3</accession>
<dbReference type="AlphaFoldDB" id="A0A9Q8P2G3"/>
<evidence type="ECO:0000313" key="2">
    <source>
        <dbReference type="EMBL" id="UJO10950.1"/>
    </source>
</evidence>
<dbReference type="EMBL" id="CP090163">
    <property type="protein sequence ID" value="UJO10950.1"/>
    <property type="molecule type" value="Genomic_DNA"/>
</dbReference>
<dbReference type="OrthoDB" id="3650949at2759"/>
<reference evidence="2" key="1">
    <citation type="submission" date="2021-12" db="EMBL/GenBank/DDBJ databases">
        <authorList>
            <person name="Zaccaron A."/>
            <person name="Stergiopoulos I."/>
        </authorList>
    </citation>
    <scope>NUCLEOTIDE SEQUENCE</scope>
    <source>
        <strain evidence="2">Race5_Kim</strain>
    </source>
</reference>
<dbReference type="GeneID" id="71980377"/>
<evidence type="ECO:0000256" key="1">
    <source>
        <dbReference type="SAM" id="MobiDB-lite"/>
    </source>
</evidence>
<proteinExistence type="predicted"/>
<keyword evidence="3" id="KW-1185">Reference proteome</keyword>
<evidence type="ECO:0000313" key="3">
    <source>
        <dbReference type="Proteomes" id="UP000756132"/>
    </source>
</evidence>
<gene>
    <name evidence="2" type="ORF">CLAFUR5_00499</name>
</gene>
<protein>
    <submittedName>
        <fullName evidence="2">Uncharacterized protein</fullName>
    </submittedName>
</protein>
<dbReference type="Proteomes" id="UP000756132">
    <property type="component" value="Chromosome 1"/>
</dbReference>
<dbReference type="RefSeq" id="XP_047755316.1">
    <property type="nucleotide sequence ID" value="XM_047899647.1"/>
</dbReference>
<organism evidence="2 3">
    <name type="scientific">Passalora fulva</name>
    <name type="common">Tomato leaf mold</name>
    <name type="synonym">Cladosporium fulvum</name>
    <dbReference type="NCBI Taxonomy" id="5499"/>
    <lineage>
        <taxon>Eukaryota</taxon>
        <taxon>Fungi</taxon>
        <taxon>Dikarya</taxon>
        <taxon>Ascomycota</taxon>
        <taxon>Pezizomycotina</taxon>
        <taxon>Dothideomycetes</taxon>
        <taxon>Dothideomycetidae</taxon>
        <taxon>Mycosphaerellales</taxon>
        <taxon>Mycosphaerellaceae</taxon>
        <taxon>Fulvia</taxon>
    </lineage>
</organism>
<dbReference type="KEGG" id="ffu:CLAFUR5_00499"/>
<reference evidence="2" key="2">
    <citation type="journal article" date="2022" name="Microb. Genom.">
        <title>A chromosome-scale genome assembly of the tomato pathogen Cladosporium fulvum reveals a compartmentalized genome architecture and the presence of a dispensable chromosome.</title>
        <authorList>
            <person name="Zaccaron A.Z."/>
            <person name="Chen L.H."/>
            <person name="Samaras A."/>
            <person name="Stergiopoulos I."/>
        </authorList>
    </citation>
    <scope>NUCLEOTIDE SEQUENCE</scope>
    <source>
        <strain evidence="2">Race5_Kim</strain>
    </source>
</reference>
<feature type="region of interest" description="Disordered" evidence="1">
    <location>
        <begin position="1"/>
        <end position="47"/>
    </location>
</feature>
<feature type="region of interest" description="Disordered" evidence="1">
    <location>
        <begin position="97"/>
        <end position="120"/>
    </location>
</feature>
<feature type="compositionally biased region" description="Basic and acidic residues" evidence="1">
    <location>
        <begin position="105"/>
        <end position="117"/>
    </location>
</feature>
<sequence length="129" mass="14618">MSTRKGSLPTSTRWSQRIPYSHQVSSHKPKSASIGTTTGHANSTRSIHVRRNKAGCNYLYELTEPPWMVQPPPGYKHQAPCDRPWCPCDAREVLTLKNSTPQNETHNEPGAEGKYDSDDSDEWFLKCFD</sequence>
<name>A0A9Q8P2G3_PASFU</name>
<feature type="compositionally biased region" description="Polar residues" evidence="1">
    <location>
        <begin position="33"/>
        <end position="46"/>
    </location>
</feature>
<feature type="compositionally biased region" description="Polar residues" evidence="1">
    <location>
        <begin position="1"/>
        <end position="15"/>
    </location>
</feature>